<dbReference type="EMBL" id="PDJF01000001">
    <property type="protein sequence ID" value="PFG27243.1"/>
    <property type="molecule type" value="Genomic_DNA"/>
</dbReference>
<sequence>MTYRDPISAEDAHRLRDAVVGVEGIIGLSSGFFGEVALLFAGDRVPGLRIHTQDGTERLSIHLIADATSAVPLTERADAVRTIAGTFVDFPVDVVFDDFTSPADSTPEH</sequence>
<protein>
    <submittedName>
        <fullName evidence="1">Uncharacterized protein</fullName>
    </submittedName>
</protein>
<proteinExistence type="predicted"/>
<evidence type="ECO:0000313" key="1">
    <source>
        <dbReference type="EMBL" id="PFG27243.1"/>
    </source>
</evidence>
<gene>
    <name evidence="1" type="ORF">ATK06_0294</name>
</gene>
<dbReference type="STRING" id="1724.GCA_001044175_01571"/>
<dbReference type="OrthoDB" id="5195799at2"/>
<keyword evidence="2" id="KW-1185">Reference proteome</keyword>
<dbReference type="AlphaFoldDB" id="A0A2A9DKW1"/>
<dbReference type="Proteomes" id="UP000221653">
    <property type="component" value="Unassembled WGS sequence"/>
</dbReference>
<comment type="caution">
    <text evidence="1">The sequence shown here is derived from an EMBL/GenBank/DDBJ whole genome shotgun (WGS) entry which is preliminary data.</text>
</comment>
<evidence type="ECO:0000313" key="2">
    <source>
        <dbReference type="Proteomes" id="UP000221653"/>
    </source>
</evidence>
<accession>A0A2A9DKW1</accession>
<organism evidence="1 2">
    <name type="scientific">Corynebacterium renale</name>
    <dbReference type="NCBI Taxonomy" id="1724"/>
    <lineage>
        <taxon>Bacteria</taxon>
        <taxon>Bacillati</taxon>
        <taxon>Actinomycetota</taxon>
        <taxon>Actinomycetes</taxon>
        <taxon>Mycobacteriales</taxon>
        <taxon>Corynebacteriaceae</taxon>
        <taxon>Corynebacterium</taxon>
    </lineage>
</organism>
<dbReference type="RefSeq" id="WP_048379939.1">
    <property type="nucleotide sequence ID" value="NZ_LDYE01000006.1"/>
</dbReference>
<reference evidence="1 2" key="1">
    <citation type="submission" date="2017-10" db="EMBL/GenBank/DDBJ databases">
        <title>Sequencing the genomes of 1000 actinobacteria strains.</title>
        <authorList>
            <person name="Klenk H.-P."/>
        </authorList>
    </citation>
    <scope>NUCLEOTIDE SEQUENCE [LARGE SCALE GENOMIC DNA]</scope>
    <source>
        <strain evidence="1 2">DSM 20688</strain>
    </source>
</reference>
<name>A0A2A9DKW1_9CORY</name>